<dbReference type="GO" id="GO:0016491">
    <property type="term" value="F:oxidoreductase activity"/>
    <property type="evidence" value="ECO:0007669"/>
    <property type="project" value="UniProtKB-KW"/>
</dbReference>
<keyword evidence="2" id="KW-0274">FAD</keyword>
<accession>A0A8H3V768</accession>
<dbReference type="PANTHER" id="PTHR46720">
    <property type="entry name" value="HYDROXYLASE, PUTATIVE (AFU_ORTHOLOGUE AFUA_3G01460)-RELATED"/>
    <property type="match status" value="1"/>
</dbReference>
<evidence type="ECO:0000313" key="5">
    <source>
        <dbReference type="EMBL" id="KAE9981634.1"/>
    </source>
</evidence>
<dbReference type="GO" id="GO:0044550">
    <property type="term" value="P:secondary metabolite biosynthetic process"/>
    <property type="evidence" value="ECO:0007669"/>
    <property type="project" value="TreeGrafter"/>
</dbReference>
<dbReference type="PANTHER" id="PTHR46720:SF3">
    <property type="entry name" value="FAD-BINDING DOMAIN-CONTAINING PROTEIN-RELATED"/>
    <property type="match status" value="1"/>
</dbReference>
<dbReference type="AlphaFoldDB" id="A0A8H3V768"/>
<dbReference type="Proteomes" id="UP000447873">
    <property type="component" value="Unassembled WGS sequence"/>
</dbReference>
<keyword evidence="1" id="KW-0285">Flavoprotein</keyword>
<dbReference type="GO" id="GO:0071949">
    <property type="term" value="F:FAD binding"/>
    <property type="evidence" value="ECO:0007669"/>
    <property type="project" value="InterPro"/>
</dbReference>
<evidence type="ECO:0000256" key="2">
    <source>
        <dbReference type="ARBA" id="ARBA00022827"/>
    </source>
</evidence>
<gene>
    <name evidence="5" type="ORF">EG328_011468</name>
</gene>
<dbReference type="InterPro" id="IPR002938">
    <property type="entry name" value="FAD-bd"/>
</dbReference>
<dbReference type="Gene3D" id="3.50.50.60">
    <property type="entry name" value="FAD/NAD(P)-binding domain"/>
    <property type="match status" value="1"/>
</dbReference>
<evidence type="ECO:0000256" key="3">
    <source>
        <dbReference type="ARBA" id="ARBA00023002"/>
    </source>
</evidence>
<reference evidence="5 6" key="1">
    <citation type="submission" date="2018-12" db="EMBL/GenBank/DDBJ databases">
        <title>Venturia inaequalis Genome Resource.</title>
        <authorList>
            <person name="Lichtner F.J."/>
        </authorList>
    </citation>
    <scope>NUCLEOTIDE SEQUENCE [LARGE SCALE GENOMIC DNA]</scope>
    <source>
        <strain evidence="5 6">120213</strain>
    </source>
</reference>
<dbReference type="PRINTS" id="PR00420">
    <property type="entry name" value="RNGMNOXGNASE"/>
</dbReference>
<comment type="caution">
    <text evidence="5">The sequence shown here is derived from an EMBL/GenBank/DDBJ whole genome shotgun (WGS) entry which is preliminary data.</text>
</comment>
<dbReference type="InterPro" id="IPR036188">
    <property type="entry name" value="FAD/NAD-bd_sf"/>
</dbReference>
<keyword evidence="3" id="KW-0560">Oxidoreductase</keyword>
<proteinExistence type="predicted"/>
<dbReference type="Pfam" id="PF01494">
    <property type="entry name" value="FAD_binding_3"/>
    <property type="match status" value="1"/>
</dbReference>
<dbReference type="SUPFAM" id="SSF54373">
    <property type="entry name" value="FAD-linked reductases, C-terminal domain"/>
    <property type="match status" value="1"/>
</dbReference>
<sequence>MASIDPPISIALVGAGIGGLALAIGLAKQNVHCVVFESAPKFDAVGAGIGLGPNALKAMELMDEKFAKMYDDIKVGNSSPERIHEQFEILGAEEGLGTKSGWHGGSVSHPRFTRSSAHRRALLEVMEQLIPEGTLQFNKRVSRIDQSAGKVSLEFYDGTTYKFDVVIGCDGIKGITRKTVLGSRYPEEVASKYCNTYVYRGIAPMEEAKKIIGEYATDAKWFMQEGKGWAQYPITGGAELNIVAFIQDPNPWAGEQAVREVAREEMMSEFTGFDSRLIKLLDYVKPARWPLFHHPDTPTYYNGRICLLGDTAHASSPSQAAGAGQGLEDALILSKLLGLVKHSDEVENALCMYDSIRRPRAQSVVRESKDVGGIYFLNHPKFGADLQKITNDANRRLPLIWWHDLEADLKAAEDGFRALTGTLGRIETKAQPINMTEEFCVYTSQKFAHNRGMSLWTTPEHSEELLKLPAFTNPDLLRGVNEEPNPPYESRQLPGRGVGLIANRTLQKGDHIFSMTPVVMIEEGIFEIFARNDRLPYLRRAVRKLPERSEKKFMDLCGHFGGDPVEDIINTNSFAVDMWEDDEETAYNVLEDYSPESEATTSMAELLVGLYEQERLHGPISEAYALAAIEFNGAGEPWTAQKYARLAVESGLLYGGPADADVREMERLLKDPWTHWSWMLRANKRMEATEARS</sequence>
<name>A0A8H3V768_VENIN</name>
<protein>
    <recommendedName>
        <fullName evidence="4">FAD-binding domain-containing protein</fullName>
    </recommendedName>
</protein>
<dbReference type="InterPro" id="IPR051104">
    <property type="entry name" value="FAD_monoxygenase"/>
</dbReference>
<evidence type="ECO:0000313" key="6">
    <source>
        <dbReference type="Proteomes" id="UP000447873"/>
    </source>
</evidence>
<dbReference type="SUPFAM" id="SSF51905">
    <property type="entry name" value="FAD/NAD(P)-binding domain"/>
    <property type="match status" value="1"/>
</dbReference>
<evidence type="ECO:0000259" key="4">
    <source>
        <dbReference type="Pfam" id="PF01494"/>
    </source>
</evidence>
<dbReference type="EMBL" id="WNWS01000086">
    <property type="protein sequence ID" value="KAE9981634.1"/>
    <property type="molecule type" value="Genomic_DNA"/>
</dbReference>
<evidence type="ECO:0000256" key="1">
    <source>
        <dbReference type="ARBA" id="ARBA00022630"/>
    </source>
</evidence>
<organism evidence="5 6">
    <name type="scientific">Venturia inaequalis</name>
    <name type="common">Apple scab fungus</name>
    <dbReference type="NCBI Taxonomy" id="5025"/>
    <lineage>
        <taxon>Eukaryota</taxon>
        <taxon>Fungi</taxon>
        <taxon>Dikarya</taxon>
        <taxon>Ascomycota</taxon>
        <taxon>Pezizomycotina</taxon>
        <taxon>Dothideomycetes</taxon>
        <taxon>Pleosporomycetidae</taxon>
        <taxon>Venturiales</taxon>
        <taxon>Venturiaceae</taxon>
        <taxon>Venturia</taxon>
    </lineage>
</organism>
<feature type="domain" description="FAD-binding" evidence="4">
    <location>
        <begin position="10"/>
        <end position="368"/>
    </location>
</feature>